<evidence type="ECO:0000313" key="1">
    <source>
        <dbReference type="EMBL" id="DAE08571.1"/>
    </source>
</evidence>
<name>A0A8S5PPZ6_9CAUD</name>
<dbReference type="EMBL" id="BK015472">
    <property type="protein sequence ID" value="DAE08571.1"/>
    <property type="molecule type" value="Genomic_DNA"/>
</dbReference>
<proteinExistence type="predicted"/>
<organism evidence="1">
    <name type="scientific">Myoviridae sp. ctwwN25</name>
    <dbReference type="NCBI Taxonomy" id="2825209"/>
    <lineage>
        <taxon>Viruses</taxon>
        <taxon>Duplodnaviria</taxon>
        <taxon>Heunggongvirae</taxon>
        <taxon>Uroviricota</taxon>
        <taxon>Caudoviricetes</taxon>
    </lineage>
</organism>
<reference evidence="1" key="1">
    <citation type="journal article" date="2021" name="Proc. Natl. Acad. Sci. U.S.A.">
        <title>A Catalog of Tens of Thousands of Viruses from Human Metagenomes Reveals Hidden Associations with Chronic Diseases.</title>
        <authorList>
            <person name="Tisza M.J."/>
            <person name="Buck C.B."/>
        </authorList>
    </citation>
    <scope>NUCLEOTIDE SEQUENCE</scope>
    <source>
        <strain evidence="1">CtwwN25</strain>
    </source>
</reference>
<sequence length="779" mass="90246">MNRAVTDVITSYKPRNIRALRDQQIALTPHLDPNMIECQVTEYLYNAHRTLVDQLHEACFRCHYLPLKSMEPRKYIDYSVVNSNIAYLVDEEVITPFLVFINKKMVPWSMIRIIMSHEVYHIVCRSEAQEWIDRFQNVESVDIIQLCDGCTYVDFPTGVTDNRIFGFDTDGNFTDSVDCPISIMDDSYYMHFANFTSSTGVNAYAVTNDTTIKYYPDNVILFRNGLLDTESKINFESTLLSIADGKNENGDKLDFSVFRDVRTRETLDNIKHASLTYIKPFVEKQNAGEEVPEYMEKLEEQFDFEMSRKKDYSTNVTESIEKIINYNASLFEEAYLKDRNLIVEEYDGAWALGNLDDQNQLKIPRRHGLFTEEYILMLVNGILYQFYYMAKYTPDYYIIPIQGINEDDRIDIFRFQGVNNNRFEIRVGKDDAYIKYDENYINTDMVLFSAIPPTNDYEFPADGLQHFPVPYHLDYNDDGLVKIVLEDDRYYDQPLKVAYKHQFRHYWFDIVQSQATDSYCVDLGTKFMYCNDYSKYMVFFNGRRLSTDQYRLCLPVRSGTPFSKFELYLTMLVKKGDRVDVIYTPSLLKDVVLQTEIGEDGKITVDKSNITYSLTKNLYMVWVNGRKIPASWIANIDSTHIKIIHDVGSTKTVCVTKFLPDIDELTEVFKNNTALWDQIMASLTDEEIEQILSFTGGTITNTDPSIYDNTVPVRSVMLELIREKFIMAANVDTTGPFAYDYVDVDTTAIEGKDSGGNSLLMAGDSNRTDNIDGVKRQWP</sequence>
<protein>
    <submittedName>
        <fullName evidence="1">Uncharacterized protein</fullName>
    </submittedName>
</protein>
<accession>A0A8S5PPZ6</accession>